<accession>A0AAV0I3F7</accession>
<keyword evidence="2" id="KW-1185">Reference proteome</keyword>
<evidence type="ECO:0000313" key="2">
    <source>
        <dbReference type="Proteomes" id="UP001154282"/>
    </source>
</evidence>
<dbReference type="Proteomes" id="UP001154282">
    <property type="component" value="Unassembled WGS sequence"/>
</dbReference>
<sequence length="34" mass="4163">MGMVMERQQLLLLNLRMEKLLPNLRMPHLSLMRR</sequence>
<organism evidence="1 2">
    <name type="scientific">Linum tenue</name>
    <dbReference type="NCBI Taxonomy" id="586396"/>
    <lineage>
        <taxon>Eukaryota</taxon>
        <taxon>Viridiplantae</taxon>
        <taxon>Streptophyta</taxon>
        <taxon>Embryophyta</taxon>
        <taxon>Tracheophyta</taxon>
        <taxon>Spermatophyta</taxon>
        <taxon>Magnoliopsida</taxon>
        <taxon>eudicotyledons</taxon>
        <taxon>Gunneridae</taxon>
        <taxon>Pentapetalae</taxon>
        <taxon>rosids</taxon>
        <taxon>fabids</taxon>
        <taxon>Malpighiales</taxon>
        <taxon>Linaceae</taxon>
        <taxon>Linum</taxon>
    </lineage>
</organism>
<evidence type="ECO:0000313" key="1">
    <source>
        <dbReference type="EMBL" id="CAI0392155.1"/>
    </source>
</evidence>
<reference evidence="1" key="1">
    <citation type="submission" date="2022-08" db="EMBL/GenBank/DDBJ databases">
        <authorList>
            <person name="Gutierrez-Valencia J."/>
        </authorList>
    </citation>
    <scope>NUCLEOTIDE SEQUENCE</scope>
</reference>
<proteinExistence type="predicted"/>
<dbReference type="EMBL" id="CAMGYJ010000003">
    <property type="protein sequence ID" value="CAI0392155.1"/>
    <property type="molecule type" value="Genomic_DNA"/>
</dbReference>
<comment type="caution">
    <text evidence="1">The sequence shown here is derived from an EMBL/GenBank/DDBJ whole genome shotgun (WGS) entry which is preliminary data.</text>
</comment>
<gene>
    <name evidence="1" type="ORF">LITE_LOCUS7432</name>
</gene>
<dbReference type="AlphaFoldDB" id="A0AAV0I3F7"/>
<name>A0AAV0I3F7_9ROSI</name>
<protein>
    <submittedName>
        <fullName evidence="1">Uncharacterized protein</fullName>
    </submittedName>
</protein>